<comment type="similarity">
    <text evidence="2 8 9">Belongs to the glutamyl-tRNA reductase family.</text>
</comment>
<dbReference type="InterPro" id="IPR036291">
    <property type="entry name" value="NAD(P)-bd_dom_sf"/>
</dbReference>
<comment type="catalytic activity">
    <reaction evidence="7 8 9">
        <text>(S)-4-amino-5-oxopentanoate + tRNA(Glu) + NADP(+) = L-glutamyl-tRNA(Glu) + NADPH + H(+)</text>
        <dbReference type="Rhea" id="RHEA:12344"/>
        <dbReference type="Rhea" id="RHEA-COMP:9663"/>
        <dbReference type="Rhea" id="RHEA-COMP:9680"/>
        <dbReference type="ChEBI" id="CHEBI:15378"/>
        <dbReference type="ChEBI" id="CHEBI:57501"/>
        <dbReference type="ChEBI" id="CHEBI:57783"/>
        <dbReference type="ChEBI" id="CHEBI:58349"/>
        <dbReference type="ChEBI" id="CHEBI:78442"/>
        <dbReference type="ChEBI" id="CHEBI:78520"/>
        <dbReference type="EC" id="1.2.1.70"/>
    </reaction>
</comment>
<comment type="pathway">
    <text evidence="1 8 9">Porphyrin-containing compound metabolism; protoporphyrin-IX biosynthesis; 5-aminolevulinate from L-glutamyl-tRNA(Glu): step 1/2.</text>
</comment>
<dbReference type="HAMAP" id="MF_00087">
    <property type="entry name" value="Glu_tRNA_reductase"/>
    <property type="match status" value="1"/>
</dbReference>
<comment type="function">
    <text evidence="8">Catalyzes the NADPH-dependent reduction of glutamyl-tRNA(Glu) to glutamate 1-semialdehyde (GSA).</text>
</comment>
<dbReference type="InterPro" id="IPR015896">
    <property type="entry name" value="4pyrrol_synth_GluRdtase_dimer"/>
</dbReference>
<keyword evidence="5 8" id="KW-0560">Oxidoreductase</keyword>
<feature type="site" description="Important for activity" evidence="8">
    <location>
        <position position="101"/>
    </location>
</feature>
<evidence type="ECO:0000259" key="11">
    <source>
        <dbReference type="Pfam" id="PF01488"/>
    </source>
</evidence>
<dbReference type="GO" id="GO:0008883">
    <property type="term" value="F:glutamyl-tRNA reductase activity"/>
    <property type="evidence" value="ECO:0007669"/>
    <property type="project" value="UniProtKB-EC"/>
</dbReference>
<dbReference type="RefSeq" id="WP_283382696.1">
    <property type="nucleotide sequence ID" value="NZ_JASHIE010000012.1"/>
</dbReference>
<feature type="domain" description="Glutamyl-tRNA reductase N-terminal" evidence="12">
    <location>
        <begin position="8"/>
        <end position="158"/>
    </location>
</feature>
<feature type="domain" description="Quinate/shikimate 5-dehydrogenase/glutamyl-tRNA reductase" evidence="11">
    <location>
        <begin position="175"/>
        <end position="304"/>
    </location>
</feature>
<dbReference type="EMBL" id="JASHIE010000012">
    <property type="protein sequence ID" value="MDI9876380.1"/>
    <property type="molecule type" value="Genomic_DNA"/>
</dbReference>
<dbReference type="SUPFAM" id="SSF69742">
    <property type="entry name" value="Glutamyl tRNA-reductase catalytic, N-terminal domain"/>
    <property type="match status" value="1"/>
</dbReference>
<dbReference type="Pfam" id="PF00745">
    <property type="entry name" value="GlutR_dimer"/>
    <property type="match status" value="1"/>
</dbReference>
<evidence type="ECO:0000256" key="3">
    <source>
        <dbReference type="ARBA" id="ARBA00012970"/>
    </source>
</evidence>
<dbReference type="PANTHER" id="PTHR43013:SF1">
    <property type="entry name" value="GLUTAMYL-TRNA REDUCTASE"/>
    <property type="match status" value="1"/>
</dbReference>
<feature type="binding site" evidence="8">
    <location>
        <begin position="116"/>
        <end position="118"/>
    </location>
    <ligand>
        <name>substrate</name>
    </ligand>
</feature>
<protein>
    <recommendedName>
        <fullName evidence="3 8">Glutamyl-tRNA reductase</fullName>
        <shortName evidence="8">GluTR</shortName>
        <ecNumber evidence="3 8">1.2.1.70</ecNumber>
    </recommendedName>
</protein>
<dbReference type="InterPro" id="IPR006151">
    <property type="entry name" value="Shikm_DH/Glu-tRNA_Rdtase"/>
</dbReference>
<proteinExistence type="inferred from homology"/>
<feature type="domain" description="Tetrapyrrole biosynthesis glutamyl-tRNA reductase dimerisation" evidence="10">
    <location>
        <begin position="320"/>
        <end position="415"/>
    </location>
</feature>
<keyword evidence="6 8" id="KW-0627">Porphyrin biosynthesis</keyword>
<dbReference type="SUPFAM" id="SSF69075">
    <property type="entry name" value="Glutamyl tRNA-reductase dimerization domain"/>
    <property type="match status" value="1"/>
</dbReference>
<evidence type="ECO:0000256" key="1">
    <source>
        <dbReference type="ARBA" id="ARBA00005059"/>
    </source>
</evidence>
<dbReference type="EC" id="1.2.1.70" evidence="3 8"/>
<comment type="miscellaneous">
    <text evidence="8">During catalysis, the active site Cys acts as a nucleophile attacking the alpha-carbonyl group of tRNA-bound glutamate with the formation of a thioester intermediate between enzyme and glutamate, and the concomitant release of tRNA(Glu). The thioester intermediate is finally reduced by direct hydride transfer from NADPH, to form the product GSA.</text>
</comment>
<dbReference type="InterPro" id="IPR015895">
    <property type="entry name" value="4pyrrol_synth_GluRdtase_N"/>
</dbReference>
<dbReference type="PIRSF" id="PIRSF000445">
    <property type="entry name" value="4pyrrol_synth_GluRdtase"/>
    <property type="match status" value="1"/>
</dbReference>
<dbReference type="NCBIfam" id="TIGR01035">
    <property type="entry name" value="hemA"/>
    <property type="match status" value="1"/>
</dbReference>
<feature type="binding site" evidence="8">
    <location>
        <position position="122"/>
    </location>
    <ligand>
        <name>substrate</name>
    </ligand>
</feature>
<evidence type="ECO:0000256" key="4">
    <source>
        <dbReference type="ARBA" id="ARBA00022857"/>
    </source>
</evidence>
<keyword evidence="14" id="KW-1185">Reference proteome</keyword>
<dbReference type="SUPFAM" id="SSF51735">
    <property type="entry name" value="NAD(P)-binding Rossmann-fold domains"/>
    <property type="match status" value="1"/>
</dbReference>
<evidence type="ECO:0000256" key="2">
    <source>
        <dbReference type="ARBA" id="ARBA00005916"/>
    </source>
</evidence>
<comment type="subunit">
    <text evidence="8">Homodimer.</text>
</comment>
<evidence type="ECO:0000256" key="8">
    <source>
        <dbReference type="HAMAP-Rule" id="MF_00087"/>
    </source>
</evidence>
<evidence type="ECO:0000259" key="12">
    <source>
        <dbReference type="Pfam" id="PF05201"/>
    </source>
</evidence>
<feature type="active site" description="Nucleophile" evidence="8">
    <location>
        <position position="52"/>
    </location>
</feature>
<comment type="caution">
    <text evidence="13">The sequence shown here is derived from an EMBL/GenBank/DDBJ whole genome shotgun (WGS) entry which is preliminary data.</text>
</comment>
<organism evidence="13 14">
    <name type="scientific">Flectobacillus rivi</name>
    <dbReference type="NCBI Taxonomy" id="2984209"/>
    <lineage>
        <taxon>Bacteria</taxon>
        <taxon>Pseudomonadati</taxon>
        <taxon>Bacteroidota</taxon>
        <taxon>Cytophagia</taxon>
        <taxon>Cytophagales</taxon>
        <taxon>Flectobacillaceae</taxon>
        <taxon>Flectobacillus</taxon>
    </lineage>
</organism>
<evidence type="ECO:0000256" key="7">
    <source>
        <dbReference type="ARBA" id="ARBA00047464"/>
    </source>
</evidence>
<feature type="binding site" evidence="8">
    <location>
        <position position="111"/>
    </location>
    <ligand>
        <name>substrate</name>
    </ligand>
</feature>
<dbReference type="Pfam" id="PF05201">
    <property type="entry name" value="GlutR_N"/>
    <property type="match status" value="1"/>
</dbReference>
<evidence type="ECO:0000313" key="13">
    <source>
        <dbReference type="EMBL" id="MDI9876380.1"/>
    </source>
</evidence>
<evidence type="ECO:0000256" key="5">
    <source>
        <dbReference type="ARBA" id="ARBA00023002"/>
    </source>
</evidence>
<name>A0ABT6Z5H3_9BACT</name>
<sequence>MQNQFKSISLSYKSAPLAVREQVALNEDEIKNFSLRIRDMFDIQEVILVSTCNRTEVYYVSEENRNTDIIKLLLLDKGIATTDEYFAYFQQYNAQADAVQHLFEVATGLHSQVVGDLQIPNQVKQSYQIAADLNMAGPFLHRLMHTIFFANKRVAQETAFRDGAASTSYAAVALTEEMTQNIALPKVLILGLGEIGIDVCKNMADKEFAEITVMNRTRAKAEAIAEGHNFRIADFVDMEEEIKRADVIISSVMIDKPLIIKEMIQSMEILTFKYFIDLSVPRSVEENLEEIPGVLVYNIDTLRQRADEALQTRLESIPHVQQIISEATAGFEDWSKEMVVSPTINKLKNALEQIRKEELARHLKNLSPEESEKLDKITMGIVQKIIKMPVLQLKAACKRGEADQLVDVINEIFDLEKQNESSYSH</sequence>
<comment type="domain">
    <text evidence="8">Possesses an unusual extended V-shaped dimeric structure with each monomer consisting of three distinct domains arranged along a curved 'spinal' alpha-helix. The N-terminal catalytic domain specifically recognizes the glutamate moiety of the substrate. The second domain is the NADPH-binding domain, and the third C-terminal domain is responsible for dimerization.</text>
</comment>
<reference evidence="13 14" key="1">
    <citation type="submission" date="2023-05" db="EMBL/GenBank/DDBJ databases">
        <title>Novel species of genus Flectobacillus isolated from stream in China.</title>
        <authorList>
            <person name="Lu H."/>
        </authorList>
    </citation>
    <scope>NUCLEOTIDE SEQUENCE [LARGE SCALE GENOMIC DNA]</scope>
    <source>
        <strain evidence="13 14">LFS242W</strain>
    </source>
</reference>
<keyword evidence="4 8" id="KW-0521">NADP</keyword>
<evidence type="ECO:0000256" key="6">
    <source>
        <dbReference type="ARBA" id="ARBA00023244"/>
    </source>
</evidence>
<dbReference type="Pfam" id="PF01488">
    <property type="entry name" value="Shikimate_DH"/>
    <property type="match status" value="1"/>
</dbReference>
<dbReference type="InterPro" id="IPR036343">
    <property type="entry name" value="GluRdtase_N_sf"/>
</dbReference>
<dbReference type="PANTHER" id="PTHR43013">
    <property type="entry name" value="GLUTAMYL-TRNA REDUCTASE"/>
    <property type="match status" value="1"/>
</dbReference>
<accession>A0ABT6Z5H3</accession>
<evidence type="ECO:0000259" key="10">
    <source>
        <dbReference type="Pfam" id="PF00745"/>
    </source>
</evidence>
<dbReference type="Gene3D" id="3.40.50.720">
    <property type="entry name" value="NAD(P)-binding Rossmann-like Domain"/>
    <property type="match status" value="1"/>
</dbReference>
<gene>
    <name evidence="8 13" type="primary">hemA</name>
    <name evidence="13" type="ORF">QM481_17710</name>
</gene>
<dbReference type="InterPro" id="IPR000343">
    <property type="entry name" value="4pyrrol_synth_GluRdtase"/>
</dbReference>
<evidence type="ECO:0000313" key="14">
    <source>
        <dbReference type="Proteomes" id="UP001225761"/>
    </source>
</evidence>
<evidence type="ECO:0000256" key="9">
    <source>
        <dbReference type="RuleBase" id="RU000584"/>
    </source>
</evidence>
<feature type="binding site" evidence="8">
    <location>
        <begin position="191"/>
        <end position="196"/>
    </location>
    <ligand>
        <name>NADP(+)</name>
        <dbReference type="ChEBI" id="CHEBI:58349"/>
    </ligand>
</feature>
<dbReference type="Proteomes" id="UP001225761">
    <property type="component" value="Unassembled WGS sequence"/>
</dbReference>
<dbReference type="Gene3D" id="3.30.460.30">
    <property type="entry name" value="Glutamyl-tRNA reductase, N-terminal domain"/>
    <property type="match status" value="1"/>
</dbReference>
<feature type="binding site" evidence="8">
    <location>
        <begin position="51"/>
        <end position="54"/>
    </location>
    <ligand>
        <name>substrate</name>
    </ligand>
</feature>
<dbReference type="InterPro" id="IPR036453">
    <property type="entry name" value="GluRdtase_dimer_dom_sf"/>
</dbReference>